<dbReference type="GO" id="GO:0004672">
    <property type="term" value="F:protein kinase activity"/>
    <property type="evidence" value="ECO:0007669"/>
    <property type="project" value="UniProtKB-ARBA"/>
</dbReference>
<dbReference type="GO" id="GO:0000160">
    <property type="term" value="P:phosphorelay signal transduction system"/>
    <property type="evidence" value="ECO:0007669"/>
    <property type="project" value="InterPro"/>
</dbReference>
<dbReference type="Gene3D" id="1.20.120.160">
    <property type="entry name" value="HPT domain"/>
    <property type="match status" value="2"/>
</dbReference>
<dbReference type="SUPFAM" id="SSF47226">
    <property type="entry name" value="Histidine-containing phosphotransfer domain, HPT domain"/>
    <property type="match status" value="2"/>
</dbReference>
<keyword evidence="4" id="KW-1185">Reference proteome</keyword>
<feature type="domain" description="HPt" evidence="2">
    <location>
        <begin position="2"/>
        <end position="124"/>
    </location>
</feature>
<feature type="domain" description="HPt" evidence="2">
    <location>
        <begin position="197"/>
        <end position="309"/>
    </location>
</feature>
<gene>
    <name evidence="3" type="ORF">dnl_26860</name>
</gene>
<evidence type="ECO:0000259" key="2">
    <source>
        <dbReference type="PROSITE" id="PS50894"/>
    </source>
</evidence>
<dbReference type="InterPro" id="IPR036641">
    <property type="entry name" value="HPT_dom_sf"/>
</dbReference>
<dbReference type="SMART" id="SM00073">
    <property type="entry name" value="HPT"/>
    <property type="match status" value="2"/>
</dbReference>
<dbReference type="InterPro" id="IPR051315">
    <property type="entry name" value="Bact_Chemotaxis_CheA"/>
</dbReference>
<organism evidence="3 4">
    <name type="scientific">Desulfonema limicola</name>
    <dbReference type="NCBI Taxonomy" id="45656"/>
    <lineage>
        <taxon>Bacteria</taxon>
        <taxon>Pseudomonadati</taxon>
        <taxon>Thermodesulfobacteriota</taxon>
        <taxon>Desulfobacteria</taxon>
        <taxon>Desulfobacterales</taxon>
        <taxon>Desulfococcaceae</taxon>
        <taxon>Desulfonema</taxon>
    </lineage>
</organism>
<evidence type="ECO:0000313" key="3">
    <source>
        <dbReference type="EMBL" id="QTA80384.1"/>
    </source>
</evidence>
<protein>
    <submittedName>
        <fullName evidence="3">Hpt domain-containing protein</fullName>
    </submittedName>
</protein>
<dbReference type="Proteomes" id="UP000663720">
    <property type="component" value="Chromosome"/>
</dbReference>
<proteinExistence type="predicted"/>
<dbReference type="KEGG" id="dli:dnl_26860"/>
<evidence type="ECO:0000256" key="1">
    <source>
        <dbReference type="PROSITE-ProRule" id="PRU00110"/>
    </source>
</evidence>
<dbReference type="PROSITE" id="PS50894">
    <property type="entry name" value="HPT"/>
    <property type="match status" value="2"/>
</dbReference>
<reference evidence="3" key="1">
    <citation type="journal article" date="2021" name="Microb. Physiol.">
        <title>Proteogenomic Insights into the Physiology of Marine, Sulfate-Reducing, Filamentous Desulfonema limicola and Desulfonema magnum.</title>
        <authorList>
            <person name="Schnaars V."/>
            <person name="Wohlbrand L."/>
            <person name="Scheve S."/>
            <person name="Hinrichs C."/>
            <person name="Reinhardt R."/>
            <person name="Rabus R."/>
        </authorList>
    </citation>
    <scope>NUCLEOTIDE SEQUENCE</scope>
    <source>
        <strain evidence="3">5ac10</strain>
    </source>
</reference>
<dbReference type="PANTHER" id="PTHR43395">
    <property type="entry name" value="SENSOR HISTIDINE KINASE CHEA"/>
    <property type="match status" value="1"/>
</dbReference>
<feature type="modified residue" description="Phosphohistidine" evidence="1">
    <location>
        <position position="49"/>
    </location>
</feature>
<dbReference type="RefSeq" id="WP_207692036.1">
    <property type="nucleotide sequence ID" value="NZ_CP061799.1"/>
</dbReference>
<keyword evidence="1" id="KW-0597">Phosphoprotein</keyword>
<accession>A0A975GGL0</accession>
<dbReference type="Pfam" id="PF01627">
    <property type="entry name" value="Hpt"/>
    <property type="match status" value="2"/>
</dbReference>
<evidence type="ECO:0000313" key="4">
    <source>
        <dbReference type="Proteomes" id="UP000663720"/>
    </source>
</evidence>
<feature type="modified residue" description="Phosphohistidine" evidence="1">
    <location>
        <position position="252"/>
    </location>
</feature>
<dbReference type="CDD" id="cd00088">
    <property type="entry name" value="HPT"/>
    <property type="match status" value="2"/>
</dbReference>
<dbReference type="AlphaFoldDB" id="A0A975GGL0"/>
<dbReference type="InterPro" id="IPR008207">
    <property type="entry name" value="Sig_transdc_His_kin_Hpt_dom"/>
</dbReference>
<dbReference type="PANTHER" id="PTHR43395:SF10">
    <property type="entry name" value="CHEMOTAXIS PROTEIN CHEA"/>
    <property type="match status" value="1"/>
</dbReference>
<dbReference type="EMBL" id="CP061799">
    <property type="protein sequence ID" value="QTA80384.1"/>
    <property type="molecule type" value="Genomic_DNA"/>
</dbReference>
<sequence length="354" mass="39889">MSGSPVNEIISGYIEEVRTYIPSLKQGVESLKENPEQKEVINELHRLVHTIKGASLMVGIPGLSNIALQMENALSEIIDKKFEFNNEAGKLMAFTISRIEKYCDDILEGQVDSHAILKELIPAYRRFLGRPESEDEKAVKAVLEQVPEFEGGAESSQFEDLTDLSQESEDEIYDLPDDIDLQDMDTFSEPVKEPEQPPDIIPELLDSFYEEAKEHMEDLDSSLNILESQVKTPVDMSQAQKEIIRKIRRSVHTVKGAAAVIGLSNISSWGHAMEDFLDWLYEDTQTISPEIIELLMESGDLLAAIIASPSDPHASKCEHLKKNILKYLVIKPVLLNRSLKHLKLMSIQMSIQMI</sequence>
<name>A0A975GGL0_9BACT</name>